<dbReference type="GO" id="GO:0005886">
    <property type="term" value="C:plasma membrane"/>
    <property type="evidence" value="ECO:0007669"/>
    <property type="project" value="UniProtKB-SubCell"/>
</dbReference>
<dbReference type="Pfam" id="PF12072">
    <property type="entry name" value="RNase_Y_N"/>
    <property type="match status" value="1"/>
</dbReference>
<dbReference type="GO" id="GO:0004521">
    <property type="term" value="F:RNA endonuclease activity"/>
    <property type="evidence" value="ECO:0007669"/>
    <property type="project" value="UniProtKB-UniRule"/>
</dbReference>
<dbReference type="InterPro" id="IPR017705">
    <property type="entry name" value="Ribonuclease_Y"/>
</dbReference>
<evidence type="ECO:0000256" key="1">
    <source>
        <dbReference type="ARBA" id="ARBA00022722"/>
    </source>
</evidence>
<dbReference type="Proteomes" id="UP000241436">
    <property type="component" value="Unassembled WGS sequence"/>
</dbReference>
<dbReference type="InterPro" id="IPR004087">
    <property type="entry name" value="KH_dom"/>
</dbReference>
<comment type="caution">
    <text evidence="9">The sequence shown here is derived from an EMBL/GenBank/DDBJ whole genome shotgun (WGS) entry which is preliminary data.</text>
</comment>
<dbReference type="InterPro" id="IPR006675">
    <property type="entry name" value="HDIG_dom"/>
</dbReference>
<keyword evidence="3 5" id="KW-0378">Hydrolase</keyword>
<keyword evidence="4 5" id="KW-0694">RNA-binding</keyword>
<dbReference type="InterPro" id="IPR036612">
    <property type="entry name" value="KH_dom_type_1_sf"/>
</dbReference>
<dbReference type="AlphaFoldDB" id="A0A2T4TZH9"/>
<keyword evidence="5" id="KW-0472">Membrane</keyword>
<evidence type="ECO:0000256" key="2">
    <source>
        <dbReference type="ARBA" id="ARBA00022759"/>
    </source>
</evidence>
<dbReference type="SUPFAM" id="SSF109604">
    <property type="entry name" value="HD-domain/PDEase-like"/>
    <property type="match status" value="1"/>
</dbReference>
<keyword evidence="2 5" id="KW-0255">Endonuclease</keyword>
<dbReference type="Pfam" id="PF00013">
    <property type="entry name" value="KH_1"/>
    <property type="match status" value="1"/>
</dbReference>
<evidence type="ECO:0000313" key="9">
    <source>
        <dbReference type="EMBL" id="PTL36512.1"/>
    </source>
</evidence>
<dbReference type="EMBL" id="NVQC01000015">
    <property type="protein sequence ID" value="PTL36512.1"/>
    <property type="molecule type" value="Genomic_DNA"/>
</dbReference>
<dbReference type="InterPro" id="IPR022711">
    <property type="entry name" value="RNase_Y_N"/>
</dbReference>
<dbReference type="EC" id="3.1.-.-" evidence="5 6"/>
<dbReference type="InterPro" id="IPR004088">
    <property type="entry name" value="KH_dom_type_1"/>
</dbReference>
<dbReference type="PROSITE" id="PS50084">
    <property type="entry name" value="KH_TYPE_1"/>
    <property type="match status" value="1"/>
</dbReference>
<dbReference type="NCBIfam" id="TIGR00277">
    <property type="entry name" value="HDIG"/>
    <property type="match status" value="1"/>
</dbReference>
<dbReference type="PANTHER" id="PTHR12826">
    <property type="entry name" value="RIBONUCLEASE Y"/>
    <property type="match status" value="1"/>
</dbReference>
<evidence type="ECO:0000313" key="10">
    <source>
        <dbReference type="Proteomes" id="UP000241436"/>
    </source>
</evidence>
<comment type="subcellular location">
    <subcellularLocation>
        <location evidence="5">Cell membrane</location>
        <topology evidence="5">Single-pass membrane protein</topology>
    </subcellularLocation>
</comment>
<comment type="similarity">
    <text evidence="5">Belongs to the RNase Y family.</text>
</comment>
<organism evidence="9 10">
    <name type="scientific">Candidatus Methylomirabilis limnetica</name>
    <dbReference type="NCBI Taxonomy" id="2033718"/>
    <lineage>
        <taxon>Bacteria</taxon>
        <taxon>Candidatus Methylomirabilota</taxon>
        <taxon>Candidatus Methylomirabilia</taxon>
        <taxon>Candidatus Methylomirabilales</taxon>
        <taxon>Candidatus Methylomirabilaceae</taxon>
        <taxon>Candidatus Methylomirabilis</taxon>
    </lineage>
</organism>
<dbReference type="PROSITE" id="PS51831">
    <property type="entry name" value="HD"/>
    <property type="match status" value="1"/>
</dbReference>
<proteinExistence type="inferred from homology"/>
<dbReference type="CDD" id="cd00077">
    <property type="entry name" value="HDc"/>
    <property type="match status" value="1"/>
</dbReference>
<dbReference type="InterPro" id="IPR003607">
    <property type="entry name" value="HD/PDEase_dom"/>
</dbReference>
<keyword evidence="1 5" id="KW-0540">Nuclease</keyword>
<dbReference type="SMART" id="SM00322">
    <property type="entry name" value="KH"/>
    <property type="match status" value="1"/>
</dbReference>
<evidence type="ECO:0000256" key="5">
    <source>
        <dbReference type="HAMAP-Rule" id="MF_00335"/>
    </source>
</evidence>
<dbReference type="PANTHER" id="PTHR12826:SF15">
    <property type="entry name" value="RIBONUCLEASE Y"/>
    <property type="match status" value="1"/>
</dbReference>
<evidence type="ECO:0000256" key="7">
    <source>
        <dbReference type="SAM" id="Coils"/>
    </source>
</evidence>
<evidence type="ECO:0000256" key="3">
    <source>
        <dbReference type="ARBA" id="ARBA00022801"/>
    </source>
</evidence>
<dbReference type="RefSeq" id="WP_107561582.1">
    <property type="nucleotide sequence ID" value="NZ_NVQC01000015.1"/>
</dbReference>
<protein>
    <recommendedName>
        <fullName evidence="5 6">Ribonuclease Y</fullName>
        <shortName evidence="5">RNase Y</shortName>
        <ecNumber evidence="5 6">3.1.-.-</ecNumber>
    </recommendedName>
</protein>
<comment type="function">
    <text evidence="5">Endoribonuclease that initiates mRNA decay.</text>
</comment>
<dbReference type="Gene3D" id="1.10.3210.10">
    <property type="entry name" value="Hypothetical protein af1432"/>
    <property type="match status" value="1"/>
</dbReference>
<dbReference type="NCBIfam" id="TIGR03319">
    <property type="entry name" value="RNase_Y"/>
    <property type="match status" value="1"/>
</dbReference>
<dbReference type="GO" id="GO:0016787">
    <property type="term" value="F:hydrolase activity"/>
    <property type="evidence" value="ECO:0007669"/>
    <property type="project" value="UniProtKB-KW"/>
</dbReference>
<evidence type="ECO:0000259" key="8">
    <source>
        <dbReference type="PROSITE" id="PS51831"/>
    </source>
</evidence>
<reference evidence="9 10" key="1">
    <citation type="submission" date="2017-09" db="EMBL/GenBank/DDBJ databases">
        <title>Bloom of a denitrifying methanotroph, Candidatus Methylomirabilis limnetica, in a deep stratified lake.</title>
        <authorList>
            <person name="Graf J.S."/>
            <person name="Marchant H.K."/>
            <person name="Tienken D."/>
            <person name="Hach P.F."/>
            <person name="Brand A."/>
            <person name="Schubert C.J."/>
            <person name="Kuypers M.M."/>
            <person name="Milucka J."/>
        </authorList>
    </citation>
    <scope>NUCLEOTIDE SEQUENCE [LARGE SCALE GENOMIC DNA]</scope>
    <source>
        <strain evidence="9 10">Zug</strain>
    </source>
</reference>
<accession>A0A2T4TZH9</accession>
<keyword evidence="10" id="KW-1185">Reference proteome</keyword>
<keyword evidence="5" id="KW-1133">Transmembrane helix</keyword>
<dbReference type="InterPro" id="IPR006674">
    <property type="entry name" value="HD_domain"/>
</dbReference>
<dbReference type="HAMAP" id="MF_00335">
    <property type="entry name" value="RNase_Y"/>
    <property type="match status" value="1"/>
</dbReference>
<sequence length="521" mass="57675">MAIGIDQLVIALIVAVVGVVVGYLLRKQVVESKVAEAETLAARILQEAKKEAETKHREIELEAKELALQAKADLERETKSRRQEIEIAQRNLGQKEEALDRSVEQLDRRNRELDALVAGLGNREQAAAVKETQCAQLMEDAQRQLERIAGLTAAEGKKILLQNLEQEARIESMTLFKRIEDETRATAGEKAKEILAIAVDKCSQEFVMESTVSVVDLPSEEMKGRIIGREGRNIRAFERATGIDVIVDDTPEAVILSGFDPIRRAIAKEALQRLITDGRIHPARIEEVVEKVKGEIDEDIKKTGERTALELGISGIHPELMRLVGRLKYRTSYSQNQLIHTNEVTQLAGVIAAELGLDVKVAKRAGLLHDIGKSADVAMEGTHVSISAELAKKYGERPKVVNAIAAHHEDVEITCLEAVVLQIADTLSAARPGARRELLESYVKRLEGLERIANSFAGVSKTYAIQAGREVRIIVESGEVSDVQAYQLARDIAKRIEEELQYPGHIKVTVIRETRAVEYAK</sequence>
<dbReference type="Pfam" id="PF01966">
    <property type="entry name" value="HD"/>
    <property type="match status" value="1"/>
</dbReference>
<keyword evidence="5" id="KW-0812">Transmembrane</keyword>
<feature type="transmembrane region" description="Helical" evidence="5">
    <location>
        <begin position="7"/>
        <end position="25"/>
    </location>
</feature>
<dbReference type="GO" id="GO:0003723">
    <property type="term" value="F:RNA binding"/>
    <property type="evidence" value="ECO:0007669"/>
    <property type="project" value="UniProtKB-UniRule"/>
</dbReference>
<feature type="domain" description="HD" evidence="8">
    <location>
        <begin position="337"/>
        <end position="430"/>
    </location>
</feature>
<keyword evidence="5" id="KW-1003">Cell membrane</keyword>
<dbReference type="CDD" id="cd22431">
    <property type="entry name" value="KH-I_RNaseY"/>
    <property type="match status" value="1"/>
</dbReference>
<dbReference type="OrthoDB" id="9803205at2"/>
<evidence type="ECO:0000256" key="6">
    <source>
        <dbReference type="NCBIfam" id="TIGR03319"/>
    </source>
</evidence>
<dbReference type="SUPFAM" id="SSF54791">
    <property type="entry name" value="Eukaryotic type KH-domain (KH-domain type I)"/>
    <property type="match status" value="1"/>
</dbReference>
<keyword evidence="7" id="KW-0175">Coiled coil</keyword>
<dbReference type="GO" id="GO:0006402">
    <property type="term" value="P:mRNA catabolic process"/>
    <property type="evidence" value="ECO:0007669"/>
    <property type="project" value="UniProtKB-UniRule"/>
</dbReference>
<gene>
    <name evidence="5 9" type="primary">rny</name>
    <name evidence="9" type="ORF">CLG94_03945</name>
</gene>
<feature type="coiled-coil region" evidence="7">
    <location>
        <begin position="35"/>
        <end position="116"/>
    </location>
</feature>
<name>A0A2T4TZH9_9BACT</name>
<dbReference type="SMART" id="SM00471">
    <property type="entry name" value="HDc"/>
    <property type="match status" value="1"/>
</dbReference>
<evidence type="ECO:0000256" key="4">
    <source>
        <dbReference type="ARBA" id="ARBA00022884"/>
    </source>
</evidence>
<reference evidence="10" key="2">
    <citation type="journal article" date="2018" name="Environ. Microbiol.">
        <title>Bloom of a denitrifying methanotroph, 'Candidatus Methylomirabilis limnetica', in a deep stratified lake.</title>
        <authorList>
            <person name="Graf J.S."/>
            <person name="Mayr M.J."/>
            <person name="Marchant H.K."/>
            <person name="Tienken D."/>
            <person name="Hach P.F."/>
            <person name="Brand A."/>
            <person name="Schubert C.J."/>
            <person name="Kuypers M.M."/>
            <person name="Milucka J."/>
        </authorList>
    </citation>
    <scope>NUCLEOTIDE SEQUENCE [LARGE SCALE GENOMIC DNA]</scope>
    <source>
        <strain evidence="10">Zug</strain>
    </source>
</reference>
<dbReference type="Gene3D" id="3.30.1370.10">
    <property type="entry name" value="K Homology domain, type 1"/>
    <property type="match status" value="1"/>
</dbReference>